<keyword evidence="2" id="KW-1185">Reference proteome</keyword>
<organism evidence="1 2">
    <name type="scientific">Lupinus albus</name>
    <name type="common">White lupine</name>
    <name type="synonym">Lupinus termis</name>
    <dbReference type="NCBI Taxonomy" id="3870"/>
    <lineage>
        <taxon>Eukaryota</taxon>
        <taxon>Viridiplantae</taxon>
        <taxon>Streptophyta</taxon>
        <taxon>Embryophyta</taxon>
        <taxon>Tracheophyta</taxon>
        <taxon>Spermatophyta</taxon>
        <taxon>Magnoliopsida</taxon>
        <taxon>eudicotyledons</taxon>
        <taxon>Gunneridae</taxon>
        <taxon>Pentapetalae</taxon>
        <taxon>rosids</taxon>
        <taxon>fabids</taxon>
        <taxon>Fabales</taxon>
        <taxon>Fabaceae</taxon>
        <taxon>Papilionoideae</taxon>
        <taxon>50 kb inversion clade</taxon>
        <taxon>genistoids sensu lato</taxon>
        <taxon>core genistoids</taxon>
        <taxon>Genisteae</taxon>
        <taxon>Lupinus</taxon>
    </lineage>
</organism>
<evidence type="ECO:0000313" key="2">
    <source>
        <dbReference type="Proteomes" id="UP000447434"/>
    </source>
</evidence>
<name>A0A6A4PZH6_LUPAL</name>
<evidence type="ECO:0000313" key="1">
    <source>
        <dbReference type="EMBL" id="KAE9606664.1"/>
    </source>
</evidence>
<gene>
    <name evidence="1" type="ORF">Lalb_Chr09g0321991</name>
</gene>
<dbReference type="EMBL" id="WOCE01000009">
    <property type="protein sequence ID" value="KAE9606664.1"/>
    <property type="molecule type" value="Genomic_DNA"/>
</dbReference>
<sequence>MKQLENIPWLFSPNDISLVSFSFRITLLKESRSTSDYEWNDIAAAIIITFIC</sequence>
<reference evidence="2" key="1">
    <citation type="journal article" date="2020" name="Nat. Commun.">
        <title>Genome sequence of the cluster root forming white lupin.</title>
        <authorList>
            <person name="Hufnagel B."/>
            <person name="Marques A."/>
            <person name="Soriano A."/>
            <person name="Marques L."/>
            <person name="Divol F."/>
            <person name="Doumas P."/>
            <person name="Sallet E."/>
            <person name="Mancinotti D."/>
            <person name="Carrere S."/>
            <person name="Marande W."/>
            <person name="Arribat S."/>
            <person name="Keller J."/>
            <person name="Huneau C."/>
            <person name="Blein T."/>
            <person name="Aime D."/>
            <person name="Laguerre M."/>
            <person name="Taylor J."/>
            <person name="Schubert V."/>
            <person name="Nelson M."/>
            <person name="Geu-Flores F."/>
            <person name="Crespi M."/>
            <person name="Gallardo-Guerrero K."/>
            <person name="Delaux P.-M."/>
            <person name="Salse J."/>
            <person name="Berges H."/>
            <person name="Guyot R."/>
            <person name="Gouzy J."/>
            <person name="Peret B."/>
        </authorList>
    </citation>
    <scope>NUCLEOTIDE SEQUENCE [LARGE SCALE GENOMIC DNA]</scope>
    <source>
        <strain evidence="2">cv. Amiga</strain>
    </source>
</reference>
<protein>
    <submittedName>
        <fullName evidence="1">Uncharacterized protein</fullName>
    </submittedName>
</protein>
<accession>A0A6A4PZH6</accession>
<proteinExistence type="predicted"/>
<dbReference type="Proteomes" id="UP000447434">
    <property type="component" value="Chromosome 9"/>
</dbReference>
<dbReference type="AlphaFoldDB" id="A0A6A4PZH6"/>
<comment type="caution">
    <text evidence="1">The sequence shown here is derived from an EMBL/GenBank/DDBJ whole genome shotgun (WGS) entry which is preliminary data.</text>
</comment>